<accession>A0AAV2GCQ2</accession>
<dbReference type="AlphaFoldDB" id="A0AAV2GCQ2"/>
<evidence type="ECO:0000256" key="1">
    <source>
        <dbReference type="SAM" id="MobiDB-lite"/>
    </source>
</evidence>
<organism evidence="2 3">
    <name type="scientific">Linum trigynum</name>
    <dbReference type="NCBI Taxonomy" id="586398"/>
    <lineage>
        <taxon>Eukaryota</taxon>
        <taxon>Viridiplantae</taxon>
        <taxon>Streptophyta</taxon>
        <taxon>Embryophyta</taxon>
        <taxon>Tracheophyta</taxon>
        <taxon>Spermatophyta</taxon>
        <taxon>Magnoliopsida</taxon>
        <taxon>eudicotyledons</taxon>
        <taxon>Gunneridae</taxon>
        <taxon>Pentapetalae</taxon>
        <taxon>rosids</taxon>
        <taxon>fabids</taxon>
        <taxon>Malpighiales</taxon>
        <taxon>Linaceae</taxon>
        <taxon>Linum</taxon>
    </lineage>
</organism>
<proteinExistence type="predicted"/>
<gene>
    <name evidence="2" type="ORF">LTRI10_LOCUS47608</name>
</gene>
<feature type="region of interest" description="Disordered" evidence="1">
    <location>
        <begin position="35"/>
        <end position="57"/>
    </location>
</feature>
<sequence>MYAAATSESDYMHKISLKILPKKGKSPISLSSSLLPDSVGTGLKPTEPGASPSMHTQVHNQGLSLPIMLLANQPEAQQQFFISKLAEHYNFYRSSIFC</sequence>
<name>A0AAV2GCQ2_9ROSI</name>
<dbReference type="EMBL" id="OZ034821">
    <property type="protein sequence ID" value="CAL1407977.1"/>
    <property type="molecule type" value="Genomic_DNA"/>
</dbReference>
<dbReference type="Proteomes" id="UP001497516">
    <property type="component" value="Chromosome 8"/>
</dbReference>
<protein>
    <submittedName>
        <fullName evidence="2">Uncharacterized protein</fullName>
    </submittedName>
</protein>
<keyword evidence="3" id="KW-1185">Reference proteome</keyword>
<evidence type="ECO:0000313" key="3">
    <source>
        <dbReference type="Proteomes" id="UP001497516"/>
    </source>
</evidence>
<evidence type="ECO:0000313" key="2">
    <source>
        <dbReference type="EMBL" id="CAL1407977.1"/>
    </source>
</evidence>
<reference evidence="2 3" key="1">
    <citation type="submission" date="2024-04" db="EMBL/GenBank/DDBJ databases">
        <authorList>
            <person name="Fracassetti M."/>
        </authorList>
    </citation>
    <scope>NUCLEOTIDE SEQUENCE [LARGE SCALE GENOMIC DNA]</scope>
</reference>